<proteinExistence type="predicted"/>
<accession>A0AC35EXP8</accession>
<evidence type="ECO:0000313" key="2">
    <source>
        <dbReference type="WBParaSite" id="PS1159_v2.g11731.t1"/>
    </source>
</evidence>
<dbReference type="Proteomes" id="UP000887580">
    <property type="component" value="Unplaced"/>
</dbReference>
<sequence length="279" mass="31424">MFFRCDCPKSEKSCIRGIHCPFVRDLRAIYENSNKTLKLFSKQISSVLKSAKIYDKIYLEFGEIGPATTELSRTSSSSSQQGSMGIGKGGVVGDFVFTTHEKERAVITLEHTNISKLFDEIPYIMFVEKPLKVGEVNYGLSVCALNSSFYHKEKSILENFQTLLSPIDLNEDTSDTAKRSLLLVGAPFLIIFITIIMIGTFLCINIIRDKRRSPSEKFRRRGILRDQSSTHFTGFRPNLGINNNSSNNNNNITSIGINTPLDSGDRTQSARFFPRNVHF</sequence>
<dbReference type="WBParaSite" id="PS1159_v2.g11731.t1">
    <property type="protein sequence ID" value="PS1159_v2.g11731.t1"/>
    <property type="gene ID" value="PS1159_v2.g11731"/>
</dbReference>
<protein>
    <submittedName>
        <fullName evidence="2">Uncharacterized protein</fullName>
    </submittedName>
</protein>
<evidence type="ECO:0000313" key="1">
    <source>
        <dbReference type="Proteomes" id="UP000887580"/>
    </source>
</evidence>
<organism evidence="1 2">
    <name type="scientific">Panagrolaimus sp. PS1159</name>
    <dbReference type="NCBI Taxonomy" id="55785"/>
    <lineage>
        <taxon>Eukaryota</taxon>
        <taxon>Metazoa</taxon>
        <taxon>Ecdysozoa</taxon>
        <taxon>Nematoda</taxon>
        <taxon>Chromadorea</taxon>
        <taxon>Rhabditida</taxon>
        <taxon>Tylenchina</taxon>
        <taxon>Panagrolaimomorpha</taxon>
        <taxon>Panagrolaimoidea</taxon>
        <taxon>Panagrolaimidae</taxon>
        <taxon>Panagrolaimus</taxon>
    </lineage>
</organism>
<reference evidence="2" key="1">
    <citation type="submission" date="2022-11" db="UniProtKB">
        <authorList>
            <consortium name="WormBaseParasite"/>
        </authorList>
    </citation>
    <scope>IDENTIFICATION</scope>
</reference>
<name>A0AC35EXP8_9BILA</name>